<dbReference type="Proteomes" id="UP000218231">
    <property type="component" value="Unassembled WGS sequence"/>
</dbReference>
<evidence type="ECO:0000259" key="10">
    <source>
        <dbReference type="Pfam" id="PF09384"/>
    </source>
</evidence>
<dbReference type="SMART" id="SM00320">
    <property type="entry name" value="WD40"/>
    <property type="match status" value="7"/>
</dbReference>
<dbReference type="GO" id="GO:0045943">
    <property type="term" value="P:positive regulation of transcription by RNA polymerase I"/>
    <property type="evidence" value="ECO:0007669"/>
    <property type="project" value="TreeGrafter"/>
</dbReference>
<dbReference type="InterPro" id="IPR015943">
    <property type="entry name" value="WD40/YVTN_repeat-like_dom_sf"/>
</dbReference>
<sequence length="539" mass="59720">MAVPYLPAQRAVTREIKEGLPDDVLYWRRIQQLAVFKEPSAVTSVAISPQAPYCIASTSSVRLSLTDSVICEPIDVMSRFKQAVYGAKFRNDGHLLAIGGEEGKARIFDVSKSTGLGKAPVRSFRASPTTVRAVLFTASGKDVISLADDGFVKLWNLASSESKPISEWSAHNDSIRCGAASRTQESLFVTGGYDHTVKLWDSRTSGECSLEMKLDAPVEAILLYPNDRLVAIAYGNNLRICDVSYGGRILATPTVAHYKTITSLVMANSGEHLLSADIGRRINVFRTMSYSLCHSFSMPSPVISMDISPDDETLAIGMTSIMAIYKRAPVKNEIVASSMNLVDKRSIHRLAAPPVTMELKDEEKKKFRLGKIDAMLKKFQHAYVIRTLFQSSNYICRPDIVAGYLRVILFRNALHRAMAGQSSQVYSHIFKFLSNNLFKSDYFFVLRHVNEAIFDVISEEDPDKQVLNAAKRLKQMIAKEVQAQKHMTKAIGSLEMIISNSRRKLPKPAENHASDPDQPESLNSVKGEKMEIDSATATA</sequence>
<keyword evidence="12" id="KW-1185">Reference proteome</keyword>
<dbReference type="GO" id="GO:0006364">
    <property type="term" value="P:rRNA processing"/>
    <property type="evidence" value="ECO:0007669"/>
    <property type="project" value="UniProtKB-KW"/>
</dbReference>
<evidence type="ECO:0000256" key="8">
    <source>
        <dbReference type="PROSITE-ProRule" id="PRU00221"/>
    </source>
</evidence>
<keyword evidence="3" id="KW-0698">rRNA processing</keyword>
<protein>
    <recommendedName>
        <fullName evidence="2">U3 small nucleolar RNA-associated protein 15 homolog</fullName>
    </recommendedName>
</protein>
<dbReference type="InterPro" id="IPR019775">
    <property type="entry name" value="WD40_repeat_CS"/>
</dbReference>
<dbReference type="Gene3D" id="2.130.10.10">
    <property type="entry name" value="YVTN repeat-like/Quinoprotein amine dehydrogenase"/>
    <property type="match status" value="2"/>
</dbReference>
<evidence type="ECO:0000313" key="11">
    <source>
        <dbReference type="EMBL" id="PAV87409.1"/>
    </source>
</evidence>
<dbReference type="PROSITE" id="PS00678">
    <property type="entry name" value="WD_REPEATS_1"/>
    <property type="match status" value="1"/>
</dbReference>
<dbReference type="PROSITE" id="PS50082">
    <property type="entry name" value="WD_REPEATS_2"/>
    <property type="match status" value="2"/>
</dbReference>
<dbReference type="PANTHER" id="PTHR19924">
    <property type="entry name" value="UTP15 U3 SMALL NUCLEOLAR RNA-ASSOCIATED PROTEIN 15 FAMILY MEMBER"/>
    <property type="match status" value="1"/>
</dbReference>
<dbReference type="PANTHER" id="PTHR19924:SF26">
    <property type="entry name" value="U3 SMALL NUCLEOLAR RNA-ASSOCIATED PROTEIN 15 HOMOLOG"/>
    <property type="match status" value="1"/>
</dbReference>
<dbReference type="GO" id="GO:0005730">
    <property type="term" value="C:nucleolus"/>
    <property type="evidence" value="ECO:0007669"/>
    <property type="project" value="UniProtKB-SubCell"/>
</dbReference>
<keyword evidence="5" id="KW-0677">Repeat</keyword>
<gene>
    <name evidence="11" type="ORF">WR25_14214</name>
</gene>
<comment type="function">
    <text evidence="7">Ribosome biogenesis factor. Involved in nucleolar processing of pre-18S ribosomal RNA. Required for optimal pre-ribosomal RNA transcription by RNA polymerase I. Part of the small subunit (SSU) processome, first precursor of the small eukaryotic ribosomal subunit. During the assembly of the SSU processome in the nucleolus, many ribosome biogenesis factors, an RNA chaperone and ribosomal proteins associate with the nascent pre-rRNA and work in concert to generate RNA folding, modifications, rearrangements and cleavage as well as targeted degradation of pre-ribosomal RNA by the RNA exosome.</text>
</comment>
<name>A0A2A2LMP2_9BILA</name>
<feature type="repeat" description="WD" evidence="8">
    <location>
        <begin position="124"/>
        <end position="165"/>
    </location>
</feature>
<accession>A0A2A2LMP2</accession>
<comment type="caution">
    <text evidence="11">The sequence shown here is derived from an EMBL/GenBank/DDBJ whole genome shotgun (WGS) entry which is preliminary data.</text>
</comment>
<proteinExistence type="predicted"/>
<comment type="subcellular location">
    <subcellularLocation>
        <location evidence="1">Nucleus</location>
        <location evidence="1">Nucleolus</location>
    </subcellularLocation>
</comment>
<dbReference type="AlphaFoldDB" id="A0A2A2LMP2"/>
<dbReference type="PROSITE" id="PS50294">
    <property type="entry name" value="WD_REPEATS_REGION"/>
    <property type="match status" value="1"/>
</dbReference>
<evidence type="ECO:0000256" key="7">
    <source>
        <dbReference type="ARBA" id="ARBA00045437"/>
    </source>
</evidence>
<evidence type="ECO:0000256" key="3">
    <source>
        <dbReference type="ARBA" id="ARBA00022552"/>
    </source>
</evidence>
<organism evidence="11 12">
    <name type="scientific">Diploscapter pachys</name>
    <dbReference type="NCBI Taxonomy" id="2018661"/>
    <lineage>
        <taxon>Eukaryota</taxon>
        <taxon>Metazoa</taxon>
        <taxon>Ecdysozoa</taxon>
        <taxon>Nematoda</taxon>
        <taxon>Chromadorea</taxon>
        <taxon>Rhabditida</taxon>
        <taxon>Rhabditina</taxon>
        <taxon>Rhabditomorpha</taxon>
        <taxon>Rhabditoidea</taxon>
        <taxon>Rhabditidae</taxon>
        <taxon>Diploscapter</taxon>
    </lineage>
</organism>
<evidence type="ECO:0000256" key="2">
    <source>
        <dbReference type="ARBA" id="ARBA00018260"/>
    </source>
</evidence>
<dbReference type="Pfam" id="PF00400">
    <property type="entry name" value="WD40"/>
    <property type="match status" value="2"/>
</dbReference>
<evidence type="ECO:0000256" key="9">
    <source>
        <dbReference type="SAM" id="MobiDB-lite"/>
    </source>
</evidence>
<feature type="repeat" description="WD" evidence="8">
    <location>
        <begin position="168"/>
        <end position="204"/>
    </location>
</feature>
<evidence type="ECO:0000313" key="12">
    <source>
        <dbReference type="Proteomes" id="UP000218231"/>
    </source>
</evidence>
<dbReference type="STRING" id="2018661.A0A2A2LMP2"/>
<dbReference type="OrthoDB" id="431715at2759"/>
<evidence type="ECO:0000256" key="1">
    <source>
        <dbReference type="ARBA" id="ARBA00004604"/>
    </source>
</evidence>
<evidence type="ECO:0000256" key="4">
    <source>
        <dbReference type="ARBA" id="ARBA00022574"/>
    </source>
</evidence>
<evidence type="ECO:0000256" key="6">
    <source>
        <dbReference type="ARBA" id="ARBA00023242"/>
    </source>
</evidence>
<evidence type="ECO:0000256" key="5">
    <source>
        <dbReference type="ARBA" id="ARBA00022737"/>
    </source>
</evidence>
<dbReference type="SUPFAM" id="SSF50978">
    <property type="entry name" value="WD40 repeat-like"/>
    <property type="match status" value="1"/>
</dbReference>
<dbReference type="InterPro" id="IPR036322">
    <property type="entry name" value="WD40_repeat_dom_sf"/>
</dbReference>
<keyword evidence="4 8" id="KW-0853">WD repeat</keyword>
<dbReference type="InterPro" id="IPR018983">
    <property type="entry name" value="U3_snoRNA-assocProt_15_C"/>
</dbReference>
<dbReference type="Pfam" id="PF09384">
    <property type="entry name" value="UTP15_C"/>
    <property type="match status" value="1"/>
</dbReference>
<feature type="region of interest" description="Disordered" evidence="9">
    <location>
        <begin position="502"/>
        <end position="539"/>
    </location>
</feature>
<feature type="domain" description="U3 small nucleolar RNA-associated protein 15 C-terminal" evidence="10">
    <location>
        <begin position="362"/>
        <end position="497"/>
    </location>
</feature>
<keyword evidence="6" id="KW-0539">Nucleus</keyword>
<dbReference type="EMBL" id="LIAE01006569">
    <property type="protein sequence ID" value="PAV87409.1"/>
    <property type="molecule type" value="Genomic_DNA"/>
</dbReference>
<reference evidence="11 12" key="1">
    <citation type="journal article" date="2017" name="Curr. Biol.">
        <title>Genome architecture and evolution of a unichromosomal asexual nematode.</title>
        <authorList>
            <person name="Fradin H."/>
            <person name="Zegar C."/>
            <person name="Gutwein M."/>
            <person name="Lucas J."/>
            <person name="Kovtun M."/>
            <person name="Corcoran D."/>
            <person name="Baugh L.R."/>
            <person name="Kiontke K."/>
            <person name="Gunsalus K."/>
            <person name="Fitch D.H."/>
            <person name="Piano F."/>
        </authorList>
    </citation>
    <scope>NUCLEOTIDE SEQUENCE [LARGE SCALE GENOMIC DNA]</scope>
    <source>
        <strain evidence="11">PF1309</strain>
    </source>
</reference>
<dbReference type="InterPro" id="IPR001680">
    <property type="entry name" value="WD40_rpt"/>
</dbReference>